<protein>
    <submittedName>
        <fullName evidence="3">Uncharacterized protein</fullName>
    </submittedName>
</protein>
<organism evidence="3 4">
    <name type="scientific">Mycena rosella</name>
    <name type="common">Pink bonnet</name>
    <name type="synonym">Agaricus rosellus</name>
    <dbReference type="NCBI Taxonomy" id="1033263"/>
    <lineage>
        <taxon>Eukaryota</taxon>
        <taxon>Fungi</taxon>
        <taxon>Dikarya</taxon>
        <taxon>Basidiomycota</taxon>
        <taxon>Agaricomycotina</taxon>
        <taxon>Agaricomycetes</taxon>
        <taxon>Agaricomycetidae</taxon>
        <taxon>Agaricales</taxon>
        <taxon>Marasmiineae</taxon>
        <taxon>Mycenaceae</taxon>
        <taxon>Mycena</taxon>
    </lineage>
</organism>
<dbReference type="EMBL" id="JARKIE010000111">
    <property type="protein sequence ID" value="KAJ7683079.1"/>
    <property type="molecule type" value="Genomic_DNA"/>
</dbReference>
<gene>
    <name evidence="3" type="ORF">B0H17DRAFT_1205323</name>
</gene>
<evidence type="ECO:0000313" key="4">
    <source>
        <dbReference type="Proteomes" id="UP001221757"/>
    </source>
</evidence>
<dbReference type="AlphaFoldDB" id="A0AAD7GA40"/>
<evidence type="ECO:0000256" key="1">
    <source>
        <dbReference type="SAM" id="MobiDB-lite"/>
    </source>
</evidence>
<sequence length="1067" mass="115085">MNDPSSPLSPNRQHSDKGDAKSINSSTAVGSFQNDVPHWSPNILRLLPTGIFAAFLLLIIGLELFNRHSPYNAPSTGLRIVWTYVPVGLILVVEWIVSAYDLQVKILIPWAAMSRGPTPAKQGWLLDYIGVNQLVSVSTAFKYRHTVVLLTTLGLWSTALASIAATSLFNIQDSVQTSGAHLTLATALDRSLLTDFDPAILADKGYLNSFLGRQLFNLSRPQWTTSEDIVLEAFGSSGSVADSLVAQTHGYSASLKCTPAPAAYGGNVSIPPNPIPNAVALFINVDAAGCRVKYLVGDTNHLAQCPNDGGDTCYLGRVFNHTCPGSSVYTTVVALIHTQNFAMISISAVECSPSYSQYLADVSLSPSSLGPVNASIVSASIDSAMMDGWGGMLQWFNSTNGKLRQGGASLIMQEDPFFAWSLFQDSAVCDCDPWLFLLAHARNSSIVELTDTATLLNASENTFPGVFSDAAQALFMGTPATSTALLLGVMETRGRQLVARPTSIRVAQGALSLLMALVIAVYVLRPQTILTIDPSSIAAQASFMRSNHDEISTIIKDTITVTTSETEILLNDWSFSIENQKGIHIKAQRMGKNSQNAPKFVKVPVWRPPILHPVFKTALCLMLIGTIIGLEMGLRKSQRNKGEASWTYVAPAYLFVLGIFLSSYTFSVRTLEPLFAMHRSPQPARKSVRYSPAAQTNMGLGLYAVRYRGHVGIACTMIMLTVPLLKIVVSGLITTASEPAQNTAQLSATTTFNSTPLDSPVGTADPTVRILALSQIGQYHMALPAWTTPAGSIAQLDSVRLSQLVQFPNTTITLPLEVMRGELGNCSALDVDPQDTFTLLQTQCWGQMGIAAQHIDALIAELDDDFVPSPAAVDLSGIPPPPNFETNSSHAFDTLFQIMTLKDLSTPLTTFLDPAELTTAVQALFATYGAIFASLHQRIPIPEASQHVMEVAVNYRQTRIVQAAAPTRIMQALVACTLALGLVTVLAVRKTNNVLTKPPYSIGATMGLLADSAFVELPELLNVKDQAELDRVTEPYEFQLGWGNNPKGGMRFGVDIAANDLYRISSL</sequence>
<name>A0AAD7GA40_MYCRO</name>
<accession>A0AAD7GA40</accession>
<feature type="transmembrane region" description="Helical" evidence="2">
    <location>
        <begin position="77"/>
        <end position="97"/>
    </location>
</feature>
<keyword evidence="4" id="KW-1185">Reference proteome</keyword>
<feature type="compositionally biased region" description="Polar residues" evidence="1">
    <location>
        <begin position="1"/>
        <end position="12"/>
    </location>
</feature>
<feature type="transmembrane region" description="Helical" evidence="2">
    <location>
        <begin position="614"/>
        <end position="634"/>
    </location>
</feature>
<feature type="transmembrane region" description="Helical" evidence="2">
    <location>
        <begin position="969"/>
        <end position="988"/>
    </location>
</feature>
<keyword evidence="2" id="KW-0472">Membrane</keyword>
<dbReference type="InterPro" id="IPR021840">
    <property type="entry name" value="DUF3433"/>
</dbReference>
<feature type="transmembrane region" description="Helical" evidence="2">
    <location>
        <begin position="646"/>
        <end position="666"/>
    </location>
</feature>
<comment type="caution">
    <text evidence="3">The sequence shown here is derived from an EMBL/GenBank/DDBJ whole genome shotgun (WGS) entry which is preliminary data.</text>
</comment>
<evidence type="ECO:0000313" key="3">
    <source>
        <dbReference type="EMBL" id="KAJ7683079.1"/>
    </source>
</evidence>
<feature type="region of interest" description="Disordered" evidence="1">
    <location>
        <begin position="1"/>
        <end position="24"/>
    </location>
</feature>
<feature type="transmembrane region" description="Helical" evidence="2">
    <location>
        <begin position="502"/>
        <end position="524"/>
    </location>
</feature>
<dbReference type="PANTHER" id="PTHR37544">
    <property type="entry name" value="SPRAY-RELATED"/>
    <property type="match status" value="1"/>
</dbReference>
<proteinExistence type="predicted"/>
<dbReference type="Proteomes" id="UP001221757">
    <property type="component" value="Unassembled WGS sequence"/>
</dbReference>
<keyword evidence="2" id="KW-1133">Transmembrane helix</keyword>
<dbReference type="Pfam" id="PF11915">
    <property type="entry name" value="DUF3433"/>
    <property type="match status" value="2"/>
</dbReference>
<evidence type="ECO:0000256" key="2">
    <source>
        <dbReference type="SAM" id="Phobius"/>
    </source>
</evidence>
<keyword evidence="2" id="KW-0812">Transmembrane</keyword>
<dbReference type="PANTHER" id="PTHR37544:SF1">
    <property type="entry name" value="PHOSPHORIBOSYLAMINOIMIDAZOLE-SUCCINOCARBOXAMIDE SYNTHASE"/>
    <property type="match status" value="1"/>
</dbReference>
<feature type="transmembrane region" description="Helical" evidence="2">
    <location>
        <begin position="43"/>
        <end position="65"/>
    </location>
</feature>
<reference evidence="3" key="1">
    <citation type="submission" date="2023-03" db="EMBL/GenBank/DDBJ databases">
        <title>Massive genome expansion in bonnet fungi (Mycena s.s.) driven by repeated elements and novel gene families across ecological guilds.</title>
        <authorList>
            <consortium name="Lawrence Berkeley National Laboratory"/>
            <person name="Harder C.B."/>
            <person name="Miyauchi S."/>
            <person name="Viragh M."/>
            <person name="Kuo A."/>
            <person name="Thoen E."/>
            <person name="Andreopoulos B."/>
            <person name="Lu D."/>
            <person name="Skrede I."/>
            <person name="Drula E."/>
            <person name="Henrissat B."/>
            <person name="Morin E."/>
            <person name="Kohler A."/>
            <person name="Barry K."/>
            <person name="LaButti K."/>
            <person name="Morin E."/>
            <person name="Salamov A."/>
            <person name="Lipzen A."/>
            <person name="Mereny Z."/>
            <person name="Hegedus B."/>
            <person name="Baldrian P."/>
            <person name="Stursova M."/>
            <person name="Weitz H."/>
            <person name="Taylor A."/>
            <person name="Grigoriev I.V."/>
            <person name="Nagy L.G."/>
            <person name="Martin F."/>
            <person name="Kauserud H."/>
        </authorList>
    </citation>
    <scope>NUCLEOTIDE SEQUENCE</scope>
    <source>
        <strain evidence="3">CBHHK067</strain>
    </source>
</reference>